<protein>
    <submittedName>
        <fullName evidence="7">Flippase-like domain-containing protein</fullName>
    </submittedName>
</protein>
<evidence type="ECO:0000256" key="4">
    <source>
        <dbReference type="ARBA" id="ARBA00022989"/>
    </source>
</evidence>
<reference evidence="7 8" key="1">
    <citation type="submission" date="2019-08" db="EMBL/GenBank/DDBJ databases">
        <authorList>
            <person name="Liang Q."/>
        </authorList>
    </citation>
    <scope>NUCLEOTIDE SEQUENCE [LARGE SCALE GENOMIC DNA]</scope>
    <source>
        <strain evidence="7 8">V1718</strain>
    </source>
</reference>
<dbReference type="Pfam" id="PF03706">
    <property type="entry name" value="LPG_synthase_TM"/>
    <property type="match status" value="1"/>
</dbReference>
<keyword evidence="8" id="KW-1185">Reference proteome</keyword>
<dbReference type="NCBIfam" id="TIGR00374">
    <property type="entry name" value="flippase-like domain"/>
    <property type="match status" value="1"/>
</dbReference>
<keyword evidence="4 6" id="KW-1133">Transmembrane helix</keyword>
<accession>A0A5B8XYY2</accession>
<dbReference type="InterPro" id="IPR022791">
    <property type="entry name" value="L-PG_synthase/AglD"/>
</dbReference>
<dbReference type="RefSeq" id="WP_146961283.1">
    <property type="nucleotide sequence ID" value="NZ_CP042467.1"/>
</dbReference>
<dbReference type="Proteomes" id="UP000321595">
    <property type="component" value="Chromosome"/>
</dbReference>
<keyword evidence="2" id="KW-1003">Cell membrane</keyword>
<proteinExistence type="predicted"/>
<feature type="transmembrane region" description="Helical" evidence="6">
    <location>
        <begin position="224"/>
        <end position="244"/>
    </location>
</feature>
<keyword evidence="5 6" id="KW-0472">Membrane</keyword>
<gene>
    <name evidence="7" type="ORF">FRD01_15730</name>
</gene>
<comment type="subcellular location">
    <subcellularLocation>
        <location evidence="1">Cell membrane</location>
        <topology evidence="1">Multi-pass membrane protein</topology>
    </subcellularLocation>
</comment>
<evidence type="ECO:0000313" key="7">
    <source>
        <dbReference type="EMBL" id="QED28659.1"/>
    </source>
</evidence>
<feature type="transmembrane region" description="Helical" evidence="6">
    <location>
        <begin position="139"/>
        <end position="159"/>
    </location>
</feature>
<dbReference type="KEGG" id="bbae:FRD01_15730"/>
<dbReference type="GO" id="GO:0005886">
    <property type="term" value="C:plasma membrane"/>
    <property type="evidence" value="ECO:0007669"/>
    <property type="project" value="UniProtKB-SubCell"/>
</dbReference>
<keyword evidence="3 6" id="KW-0812">Transmembrane</keyword>
<evidence type="ECO:0000256" key="6">
    <source>
        <dbReference type="SAM" id="Phobius"/>
    </source>
</evidence>
<dbReference type="PANTHER" id="PTHR40277:SF1">
    <property type="entry name" value="BLL5419 PROTEIN"/>
    <property type="match status" value="1"/>
</dbReference>
<name>A0A5B8XYY2_9DELT</name>
<feature type="transmembrane region" description="Helical" evidence="6">
    <location>
        <begin position="34"/>
        <end position="52"/>
    </location>
</feature>
<sequence length="297" mass="31952">MLAITGLIVWVLVQQLAGLEDFWEAAKSADPLWLAISLGIMVLAVVAAIFRLQMVLKAMGYPIPFLRATDAIMSTWPLALITPSRAGDLVRAWILRDLCPPMEGSGAVVVERMIDVQSLCLLTLFGSAMVGYWEAFGLALLILLAEWVFVFGIVLNRAYHKIPVIKKKAEKLDRFLHAFGVMRARPSAFLAVNVISIFAWMANVGIVYALLVSLDAGVSWMNTLASWPLALFAGLLPVTVGGMGTRDAGFVMALGLLGPVPEAKVLAASLGYAFVTLGIFSAVGLPFMLNKSIKAGS</sequence>
<dbReference type="EMBL" id="CP042467">
    <property type="protein sequence ID" value="QED28659.1"/>
    <property type="molecule type" value="Genomic_DNA"/>
</dbReference>
<dbReference type="OrthoDB" id="9768158at2"/>
<dbReference type="PANTHER" id="PTHR40277">
    <property type="entry name" value="BLL5419 PROTEIN"/>
    <property type="match status" value="1"/>
</dbReference>
<organism evidence="7 8">
    <name type="scientific">Microvenator marinus</name>
    <dbReference type="NCBI Taxonomy" id="2600177"/>
    <lineage>
        <taxon>Bacteria</taxon>
        <taxon>Deltaproteobacteria</taxon>
        <taxon>Bradymonadales</taxon>
        <taxon>Microvenatoraceae</taxon>
        <taxon>Microvenator</taxon>
    </lineage>
</organism>
<evidence type="ECO:0000256" key="1">
    <source>
        <dbReference type="ARBA" id="ARBA00004651"/>
    </source>
</evidence>
<feature type="transmembrane region" description="Helical" evidence="6">
    <location>
        <begin position="188"/>
        <end position="212"/>
    </location>
</feature>
<evidence type="ECO:0000256" key="3">
    <source>
        <dbReference type="ARBA" id="ARBA00022692"/>
    </source>
</evidence>
<evidence type="ECO:0000313" key="8">
    <source>
        <dbReference type="Proteomes" id="UP000321595"/>
    </source>
</evidence>
<evidence type="ECO:0000256" key="2">
    <source>
        <dbReference type="ARBA" id="ARBA00022475"/>
    </source>
</evidence>
<feature type="transmembrane region" description="Helical" evidence="6">
    <location>
        <begin position="265"/>
        <end position="289"/>
    </location>
</feature>
<evidence type="ECO:0000256" key="5">
    <source>
        <dbReference type="ARBA" id="ARBA00023136"/>
    </source>
</evidence>
<dbReference type="AlphaFoldDB" id="A0A5B8XYY2"/>